<accession>A0AA97I2Q3</accession>
<proteinExistence type="predicted"/>
<feature type="signal peptide" evidence="1">
    <location>
        <begin position="1"/>
        <end position="24"/>
    </location>
</feature>
<keyword evidence="1" id="KW-0732">Signal</keyword>
<evidence type="ECO:0000313" key="2">
    <source>
        <dbReference type="EMBL" id="WOE75965.1"/>
    </source>
</evidence>
<protein>
    <submittedName>
        <fullName evidence="2">Uncharacterized protein</fullName>
    </submittedName>
</protein>
<dbReference type="AlphaFoldDB" id="A0AA97I2Q3"/>
<dbReference type="EMBL" id="CP136594">
    <property type="protein sequence ID" value="WOE75965.1"/>
    <property type="molecule type" value="Genomic_DNA"/>
</dbReference>
<evidence type="ECO:0000313" key="3">
    <source>
        <dbReference type="Proteomes" id="UP001302429"/>
    </source>
</evidence>
<name>A0AA97I2Q3_9SPHN</name>
<dbReference type="RefSeq" id="WP_317083311.1">
    <property type="nucleotide sequence ID" value="NZ_CP136594.1"/>
</dbReference>
<organism evidence="2 3">
    <name type="scientific">Alterisphingorhabdus coralli</name>
    <dbReference type="NCBI Taxonomy" id="3071408"/>
    <lineage>
        <taxon>Bacteria</taxon>
        <taxon>Pseudomonadati</taxon>
        <taxon>Pseudomonadota</taxon>
        <taxon>Alphaproteobacteria</taxon>
        <taxon>Sphingomonadales</taxon>
        <taxon>Sphingomonadaceae</taxon>
        <taxon>Alterisphingorhabdus (ex Yan et al. 2024)</taxon>
    </lineage>
</organism>
<gene>
    <name evidence="2" type="ORF">RB602_04405</name>
</gene>
<dbReference type="Proteomes" id="UP001302429">
    <property type="component" value="Chromosome"/>
</dbReference>
<reference evidence="2 3" key="1">
    <citation type="submission" date="2023-10" db="EMBL/GenBank/DDBJ databases">
        <title>Complete genome sequence of a Sphingomonadaceae bacterium.</title>
        <authorList>
            <person name="Yan C."/>
        </authorList>
    </citation>
    <scope>NUCLEOTIDE SEQUENCE [LARGE SCALE GENOMIC DNA]</scope>
    <source>
        <strain evidence="2 3">SCSIO 66989</strain>
    </source>
</reference>
<feature type="chain" id="PRO_5041643114" evidence="1">
    <location>
        <begin position="25"/>
        <end position="298"/>
    </location>
</feature>
<evidence type="ECO:0000256" key="1">
    <source>
        <dbReference type="SAM" id="SignalP"/>
    </source>
</evidence>
<sequence length="298" mass="32296">MRDALLKMLILVPVALCYASVAHGQGTDGVSAVNEQSPDEISSTNKVSQFWSDYRAQGEEAAETIFNISKPDPATRLLETGPVDPDWNSRGFDIEGYLNGLPGGVAANAVYDVDEASPGLTFFDGLPDVLLSGWEMLQKGPLYDPEGNSVALSPISKNHIVAISGSDSQDNGTAKCTNFRINNLSKRVAVFRNQSTLFDSNDRDSVIKETEAIVMANLVVKTMQSLGSVICEVHRRKNDGTIFSRVYNLEGELFVNQGVDEKRVISVSDIDVSELLTQNFVSPIEGFITASAITPSQD</sequence>
<keyword evidence="3" id="KW-1185">Reference proteome</keyword>
<dbReference type="KEGG" id="acoa:RB602_04405"/>